<evidence type="ECO:0000313" key="1">
    <source>
        <dbReference type="EMBL" id="CAD0009685.1"/>
    </source>
</evidence>
<organism evidence="1 2">
    <name type="scientific">Flavobacterium salmonis</name>
    <dbReference type="NCBI Taxonomy" id="2654844"/>
    <lineage>
        <taxon>Bacteria</taxon>
        <taxon>Pseudomonadati</taxon>
        <taxon>Bacteroidota</taxon>
        <taxon>Flavobacteriia</taxon>
        <taxon>Flavobacteriales</taxon>
        <taxon>Flavobacteriaceae</taxon>
        <taxon>Flavobacterium</taxon>
    </lineage>
</organism>
<dbReference type="Proteomes" id="UP000530060">
    <property type="component" value="Unassembled WGS sequence"/>
</dbReference>
<protein>
    <submittedName>
        <fullName evidence="1">Uncharacterized protein</fullName>
    </submittedName>
</protein>
<name>A0A6V6ZDJ7_9FLAO</name>
<comment type="caution">
    <text evidence="1">The sequence shown here is derived from an EMBL/GenBank/DDBJ whole genome shotgun (WGS) entry which is preliminary data.</text>
</comment>
<dbReference type="AlphaFoldDB" id="A0A6V6ZDJ7"/>
<dbReference type="EMBL" id="CAIJDP010000097">
    <property type="protein sequence ID" value="CAD0009685.1"/>
    <property type="molecule type" value="Genomic_DNA"/>
</dbReference>
<dbReference type="RefSeq" id="WP_180910946.1">
    <property type="nucleotide sequence ID" value="NZ_CAIJDP010000097.1"/>
</dbReference>
<reference evidence="1 2" key="1">
    <citation type="submission" date="2020-06" db="EMBL/GenBank/DDBJ databases">
        <authorList>
            <person name="Criscuolo A."/>
        </authorList>
    </citation>
    <scope>NUCLEOTIDE SEQUENCE [LARGE SCALE GENOMIC DNA]</scope>
    <source>
        <strain evidence="2">CIP 111411</strain>
    </source>
</reference>
<proteinExistence type="predicted"/>
<sequence length="242" mass="27420">MIKKIIILFLIVCTACQTTKIKNDTYKIATSSPELGSIGQSNKNNKQENSFAVRTLPKLENKIRITIGIVPFNRKLNHVYKSKARYNQNQTTVAYIDSLPKKPELVTLKILDINGLVGELNAPYNADVFRLLRDTEDSEIITSIAVSLSTDEITKIRQADAYYLINSQEKKYTIALYKTGKKTDTIDVSTESIVGYQSSKFCWASNQKRQWYIADIVEGKNSCKGSTKLIPEEKKNKSLYDM</sequence>
<accession>A0A6V6ZDJ7</accession>
<evidence type="ECO:0000313" key="2">
    <source>
        <dbReference type="Proteomes" id="UP000530060"/>
    </source>
</evidence>
<gene>
    <name evidence="1" type="ORF">FLAT13_05059</name>
</gene>
<keyword evidence="2" id="KW-1185">Reference proteome</keyword>